<keyword evidence="2" id="KW-1133">Transmembrane helix</keyword>
<protein>
    <submittedName>
        <fullName evidence="3">Uncharacterized protein</fullName>
    </submittedName>
</protein>
<keyword evidence="2" id="KW-0472">Membrane</keyword>
<feature type="transmembrane region" description="Helical" evidence="2">
    <location>
        <begin position="75"/>
        <end position="94"/>
    </location>
</feature>
<keyword evidence="2" id="KW-0812">Transmembrane</keyword>
<organism evidence="3 4">
    <name type="scientific">Xylaria multiplex</name>
    <dbReference type="NCBI Taxonomy" id="323545"/>
    <lineage>
        <taxon>Eukaryota</taxon>
        <taxon>Fungi</taxon>
        <taxon>Dikarya</taxon>
        <taxon>Ascomycota</taxon>
        <taxon>Pezizomycotina</taxon>
        <taxon>Sordariomycetes</taxon>
        <taxon>Xylariomycetidae</taxon>
        <taxon>Xylariales</taxon>
        <taxon>Xylariaceae</taxon>
        <taxon>Xylaria</taxon>
    </lineage>
</organism>
<evidence type="ECO:0000313" key="4">
    <source>
        <dbReference type="Proteomes" id="UP000481858"/>
    </source>
</evidence>
<feature type="compositionally biased region" description="Polar residues" evidence="1">
    <location>
        <begin position="7"/>
        <end position="39"/>
    </location>
</feature>
<comment type="caution">
    <text evidence="3">The sequence shown here is derived from an EMBL/GenBank/DDBJ whole genome shotgun (WGS) entry which is preliminary data.</text>
</comment>
<feature type="region of interest" description="Disordered" evidence="1">
    <location>
        <begin position="1"/>
        <end position="47"/>
    </location>
</feature>
<feature type="transmembrane region" description="Helical" evidence="2">
    <location>
        <begin position="211"/>
        <end position="231"/>
    </location>
</feature>
<evidence type="ECO:0000313" key="3">
    <source>
        <dbReference type="EMBL" id="KAF2967854.1"/>
    </source>
</evidence>
<feature type="transmembrane region" description="Helical" evidence="2">
    <location>
        <begin position="138"/>
        <end position="158"/>
    </location>
</feature>
<gene>
    <name evidence="3" type="ORF">GQX73_g5684</name>
</gene>
<feature type="transmembrane region" description="Helical" evidence="2">
    <location>
        <begin position="170"/>
        <end position="191"/>
    </location>
</feature>
<name>A0A7C8MXA2_9PEZI</name>
<dbReference type="EMBL" id="WUBL01000060">
    <property type="protein sequence ID" value="KAF2967854.1"/>
    <property type="molecule type" value="Genomic_DNA"/>
</dbReference>
<sequence length="232" mass="24931">MPPPSDTTPLLPQSSREQTQAPQGDSHTWTGVHTFQPSNADPDDDSEDSSVQALIARFFSPPQQPSAIERASFSLFYTVSHIFTLLNSGLYWAVLVPAGHGGFKAPELPSHRHGPSNSTGIFYDPNKGLFEEDDIKSFSILNIWTITAIIAFAEIVFFNSIRRHSSIVGHVFGTMVASGLYLAWASIGKLATGHWGLFFLDPKLMGNSTGAAVAAGVGFIVASPISELSLLG</sequence>
<proteinExistence type="predicted"/>
<dbReference type="Proteomes" id="UP000481858">
    <property type="component" value="Unassembled WGS sequence"/>
</dbReference>
<evidence type="ECO:0000256" key="1">
    <source>
        <dbReference type="SAM" id="MobiDB-lite"/>
    </source>
</evidence>
<dbReference type="AlphaFoldDB" id="A0A7C8MXA2"/>
<keyword evidence="4" id="KW-1185">Reference proteome</keyword>
<dbReference type="InParanoid" id="A0A7C8MXA2"/>
<dbReference type="OrthoDB" id="5293596at2759"/>
<reference evidence="3 4" key="1">
    <citation type="submission" date="2019-12" db="EMBL/GenBank/DDBJ databases">
        <title>Draft genome sequence of the ascomycete Xylaria multiplex DSM 110363.</title>
        <authorList>
            <person name="Buettner E."/>
            <person name="Kellner H."/>
        </authorList>
    </citation>
    <scope>NUCLEOTIDE SEQUENCE [LARGE SCALE GENOMIC DNA]</scope>
    <source>
        <strain evidence="3 4">DSM 110363</strain>
    </source>
</reference>
<accession>A0A7C8MXA2</accession>
<evidence type="ECO:0000256" key="2">
    <source>
        <dbReference type="SAM" id="Phobius"/>
    </source>
</evidence>